<keyword evidence="1" id="KW-1133">Transmembrane helix</keyword>
<accession>A0A2N1N9L6</accession>
<name>A0A2N1N9L6_9GLOM</name>
<dbReference type="VEuPathDB" id="FungiDB:RhiirA1_453871"/>
<organism evidence="2 3">
    <name type="scientific">Rhizophagus irregularis</name>
    <dbReference type="NCBI Taxonomy" id="588596"/>
    <lineage>
        <taxon>Eukaryota</taxon>
        <taxon>Fungi</taxon>
        <taxon>Fungi incertae sedis</taxon>
        <taxon>Mucoromycota</taxon>
        <taxon>Glomeromycotina</taxon>
        <taxon>Glomeromycetes</taxon>
        <taxon>Glomerales</taxon>
        <taxon>Glomeraceae</taxon>
        <taxon>Rhizophagus</taxon>
    </lineage>
</organism>
<keyword evidence="1" id="KW-0472">Membrane</keyword>
<feature type="transmembrane region" description="Helical" evidence="1">
    <location>
        <begin position="125"/>
        <end position="146"/>
    </location>
</feature>
<evidence type="ECO:0000256" key="1">
    <source>
        <dbReference type="SAM" id="Phobius"/>
    </source>
</evidence>
<keyword evidence="1" id="KW-0812">Transmembrane</keyword>
<dbReference type="EMBL" id="LLXL01000600">
    <property type="protein sequence ID" value="PKK70583.1"/>
    <property type="molecule type" value="Genomic_DNA"/>
</dbReference>
<protein>
    <submittedName>
        <fullName evidence="2">Uncharacterized protein</fullName>
    </submittedName>
</protein>
<dbReference type="Proteomes" id="UP000233469">
    <property type="component" value="Unassembled WGS sequence"/>
</dbReference>
<dbReference type="VEuPathDB" id="FungiDB:FUN_006394"/>
<gene>
    <name evidence="2" type="ORF">RhiirC2_849817</name>
</gene>
<dbReference type="VEuPathDB" id="FungiDB:RhiirFUN_010285"/>
<dbReference type="AlphaFoldDB" id="A0A2N1N9L6"/>
<reference evidence="2 3" key="2">
    <citation type="submission" date="2017-10" db="EMBL/GenBank/DDBJ databases">
        <title>Extensive intraspecific genome diversity in a model arbuscular mycorrhizal fungus.</title>
        <authorList>
            <person name="Chen E.C.H."/>
            <person name="Morin E."/>
            <person name="Baudet D."/>
            <person name="Noel J."/>
            <person name="Ndikumana S."/>
            <person name="Charron P."/>
            <person name="St-Onge C."/>
            <person name="Giorgi J."/>
            <person name="Grigoriev I.V."/>
            <person name="Roux C."/>
            <person name="Martin F.M."/>
            <person name="Corradi N."/>
        </authorList>
    </citation>
    <scope>NUCLEOTIDE SEQUENCE [LARGE SCALE GENOMIC DNA]</scope>
    <source>
        <strain evidence="2 3">C2</strain>
    </source>
</reference>
<sequence>MAYCHCAIQEYKETIYYQETFVLDQALSRYVFIIFISKEIYPTDGIQMGESTQRMQIIKRKASNMKGYNRENKKSKQSLWSGYNSVYRRSYVLAIGGSVFIEAGAVEIFAFSLENHHGVNSEKNWVYGLIITDVSFLTISCVKQLILVATRLEKHFLDASKHDISALLSTSSADVTNGNQLLFQHSLVVYLPTEYYMDLEI</sequence>
<evidence type="ECO:0000313" key="3">
    <source>
        <dbReference type="Proteomes" id="UP000233469"/>
    </source>
</evidence>
<evidence type="ECO:0000313" key="2">
    <source>
        <dbReference type="EMBL" id="PKK70583.1"/>
    </source>
</evidence>
<feature type="transmembrane region" description="Helical" evidence="1">
    <location>
        <begin position="91"/>
        <end position="113"/>
    </location>
</feature>
<comment type="caution">
    <text evidence="2">The sequence shown here is derived from an EMBL/GenBank/DDBJ whole genome shotgun (WGS) entry which is preliminary data.</text>
</comment>
<proteinExistence type="predicted"/>
<reference evidence="2 3" key="1">
    <citation type="submission" date="2016-04" db="EMBL/GenBank/DDBJ databases">
        <title>Genome analyses suggest a sexual origin of heterokaryosis in a supposedly ancient asexual fungus.</title>
        <authorList>
            <person name="Ropars J."/>
            <person name="Sedzielewska K."/>
            <person name="Noel J."/>
            <person name="Charron P."/>
            <person name="Farinelli L."/>
            <person name="Marton T."/>
            <person name="Kruger M."/>
            <person name="Pelin A."/>
            <person name="Brachmann A."/>
            <person name="Corradi N."/>
        </authorList>
    </citation>
    <scope>NUCLEOTIDE SEQUENCE [LARGE SCALE GENOMIC DNA]</scope>
    <source>
        <strain evidence="2 3">C2</strain>
    </source>
</reference>